<evidence type="ECO:0000313" key="3">
    <source>
        <dbReference type="Proteomes" id="UP000321393"/>
    </source>
</evidence>
<dbReference type="Proteomes" id="UP000321393">
    <property type="component" value="Unassembled WGS sequence"/>
</dbReference>
<proteinExistence type="predicted"/>
<evidence type="ECO:0000313" key="4">
    <source>
        <dbReference type="Proteomes" id="UP000321947"/>
    </source>
</evidence>
<dbReference type="AlphaFoldDB" id="A0A5D3DU11"/>
<organism evidence="2 4">
    <name type="scientific">Cucumis melo var. makuwa</name>
    <name type="common">Oriental melon</name>
    <dbReference type="NCBI Taxonomy" id="1194695"/>
    <lineage>
        <taxon>Eukaryota</taxon>
        <taxon>Viridiplantae</taxon>
        <taxon>Streptophyta</taxon>
        <taxon>Embryophyta</taxon>
        <taxon>Tracheophyta</taxon>
        <taxon>Spermatophyta</taxon>
        <taxon>Magnoliopsida</taxon>
        <taxon>eudicotyledons</taxon>
        <taxon>Gunneridae</taxon>
        <taxon>Pentapetalae</taxon>
        <taxon>rosids</taxon>
        <taxon>fabids</taxon>
        <taxon>Cucurbitales</taxon>
        <taxon>Cucurbitaceae</taxon>
        <taxon>Benincaseae</taxon>
        <taxon>Cucumis</taxon>
    </lineage>
</organism>
<dbReference type="EMBL" id="SSTE01018442">
    <property type="protein sequence ID" value="KAA0039120.1"/>
    <property type="molecule type" value="Genomic_DNA"/>
</dbReference>
<dbReference type="Proteomes" id="UP000321947">
    <property type="component" value="Unassembled WGS sequence"/>
</dbReference>
<comment type="caution">
    <text evidence="2">The sequence shown here is derived from an EMBL/GenBank/DDBJ whole genome shotgun (WGS) entry which is preliminary data.</text>
</comment>
<evidence type="ECO:0000313" key="2">
    <source>
        <dbReference type="EMBL" id="TYK26992.1"/>
    </source>
</evidence>
<dbReference type="EMBL" id="SSTD01003209">
    <property type="protein sequence ID" value="TYK26992.1"/>
    <property type="molecule type" value="Genomic_DNA"/>
</dbReference>
<name>A0A5D3DU11_CUCMM</name>
<accession>A0A5D3DU11</accession>
<evidence type="ECO:0000313" key="1">
    <source>
        <dbReference type="EMBL" id="KAA0039120.1"/>
    </source>
</evidence>
<gene>
    <name evidence="2" type="ORF">E5676_scaffold322G00650</name>
    <name evidence="1" type="ORF">E6C27_scaffold121G00090</name>
</gene>
<sequence>MGTSLQLFKCIGFYSLQNIEKFLMHALGAHLHCRKFDKSILIIKTQSSPSVDVVDDWLSILLSSVCKLHHADDTPSVVKAIEKVLSSCTQLSIDSGSRSVYQSKVFPLRVRMNYFTNKSPRVPTVSHVSMK</sequence>
<protein>
    <submittedName>
        <fullName evidence="2">Uncharacterized protein</fullName>
    </submittedName>
</protein>
<reference evidence="3 4" key="1">
    <citation type="submission" date="2019-08" db="EMBL/GenBank/DDBJ databases">
        <title>Draft genome sequences of two oriental melons (Cucumis melo L. var makuwa).</title>
        <authorList>
            <person name="Kwon S.-Y."/>
        </authorList>
    </citation>
    <scope>NUCLEOTIDE SEQUENCE [LARGE SCALE GENOMIC DNA]</scope>
    <source>
        <strain evidence="4">cv. Chang Bougi</strain>
        <strain evidence="3">cv. SW 3</strain>
        <tissue evidence="2">Leaf</tissue>
    </source>
</reference>